<feature type="transmembrane region" description="Helical" evidence="1">
    <location>
        <begin position="69"/>
        <end position="91"/>
    </location>
</feature>
<dbReference type="AlphaFoldDB" id="A0A1I2HMS9"/>
<keyword evidence="1" id="KW-0812">Transmembrane</keyword>
<protein>
    <submittedName>
        <fullName evidence="2">Uncharacterized protein</fullName>
    </submittedName>
</protein>
<feature type="transmembrane region" description="Helical" evidence="1">
    <location>
        <begin position="7"/>
        <end position="26"/>
    </location>
</feature>
<keyword evidence="1" id="KW-1133">Transmembrane helix</keyword>
<dbReference type="RefSeq" id="WP_092200261.1">
    <property type="nucleotide sequence ID" value="NZ_FOND01000011.1"/>
</dbReference>
<gene>
    <name evidence="2" type="ORF">SAMN05216574_11180</name>
</gene>
<sequence length="103" mass="11190">MRRALPALLVASGGLLVGAGIAVFWLTNTRRWTHYDGSYAPLRPGSAYESRLTLTFDDRWTVLWTTGHLVGALLAVAGLLVLAATGGWWLGRRGGRRRGARDA</sequence>
<reference evidence="3" key="1">
    <citation type="submission" date="2016-10" db="EMBL/GenBank/DDBJ databases">
        <authorList>
            <person name="Varghese N."/>
            <person name="Submissions S."/>
        </authorList>
    </citation>
    <scope>NUCLEOTIDE SEQUENCE [LARGE SCALE GENOMIC DNA]</scope>
    <source>
        <strain evidence="3">DSM 46838</strain>
    </source>
</reference>
<organism evidence="2 3">
    <name type="scientific">Blastococcus tunisiensis</name>
    <dbReference type="NCBI Taxonomy" id="1798228"/>
    <lineage>
        <taxon>Bacteria</taxon>
        <taxon>Bacillati</taxon>
        <taxon>Actinomycetota</taxon>
        <taxon>Actinomycetes</taxon>
        <taxon>Geodermatophilales</taxon>
        <taxon>Geodermatophilaceae</taxon>
        <taxon>Blastococcus</taxon>
    </lineage>
</organism>
<dbReference type="Proteomes" id="UP000198589">
    <property type="component" value="Unassembled WGS sequence"/>
</dbReference>
<dbReference type="OrthoDB" id="5198521at2"/>
<proteinExistence type="predicted"/>
<dbReference type="EMBL" id="FOND01000011">
    <property type="protein sequence ID" value="SFF30828.1"/>
    <property type="molecule type" value="Genomic_DNA"/>
</dbReference>
<accession>A0A1I2HMS9</accession>
<keyword evidence="3" id="KW-1185">Reference proteome</keyword>
<keyword evidence="1" id="KW-0472">Membrane</keyword>
<name>A0A1I2HMS9_9ACTN</name>
<evidence type="ECO:0000256" key="1">
    <source>
        <dbReference type="SAM" id="Phobius"/>
    </source>
</evidence>
<evidence type="ECO:0000313" key="3">
    <source>
        <dbReference type="Proteomes" id="UP000198589"/>
    </source>
</evidence>
<evidence type="ECO:0000313" key="2">
    <source>
        <dbReference type="EMBL" id="SFF30828.1"/>
    </source>
</evidence>
<dbReference type="STRING" id="1798228.SAMN05216574_11180"/>